<accession>A0A7W7EXU7</accession>
<dbReference type="Proteomes" id="UP000574769">
    <property type="component" value="Unassembled WGS sequence"/>
</dbReference>
<keyword evidence="2" id="KW-1185">Reference proteome</keyword>
<comment type="caution">
    <text evidence="1">The sequence shown here is derived from an EMBL/GenBank/DDBJ whole genome shotgun (WGS) entry which is preliminary data.</text>
</comment>
<gene>
    <name evidence="1" type="ORF">GGQ96_002123</name>
</gene>
<evidence type="ECO:0000313" key="2">
    <source>
        <dbReference type="Proteomes" id="UP000574769"/>
    </source>
</evidence>
<reference evidence="1 2" key="1">
    <citation type="submission" date="2020-08" db="EMBL/GenBank/DDBJ databases">
        <title>Genomic Encyclopedia of Type Strains, Phase IV (KMG-IV): sequencing the most valuable type-strain genomes for metagenomic binning, comparative biology and taxonomic classification.</title>
        <authorList>
            <person name="Goeker M."/>
        </authorList>
    </citation>
    <scope>NUCLEOTIDE SEQUENCE [LARGE SCALE GENOMIC DNA]</scope>
    <source>
        <strain evidence="1 2">DSM 15867</strain>
    </source>
</reference>
<protein>
    <submittedName>
        <fullName evidence="1">Uncharacterized protein</fullName>
    </submittedName>
</protein>
<dbReference type="RefSeq" id="WP_184114383.1">
    <property type="nucleotide sequence ID" value="NZ_JACHNY010000004.1"/>
</dbReference>
<organism evidence="1 2">
    <name type="scientific">Sphingomonas abaci</name>
    <dbReference type="NCBI Taxonomy" id="237611"/>
    <lineage>
        <taxon>Bacteria</taxon>
        <taxon>Pseudomonadati</taxon>
        <taxon>Pseudomonadota</taxon>
        <taxon>Alphaproteobacteria</taxon>
        <taxon>Sphingomonadales</taxon>
        <taxon>Sphingomonadaceae</taxon>
        <taxon>Sphingomonas</taxon>
    </lineage>
</organism>
<dbReference type="AlphaFoldDB" id="A0A7W7EXU7"/>
<name>A0A7W7EXU7_9SPHN</name>
<evidence type="ECO:0000313" key="1">
    <source>
        <dbReference type="EMBL" id="MBB4617987.1"/>
    </source>
</evidence>
<proteinExistence type="predicted"/>
<dbReference type="EMBL" id="JACHNY010000004">
    <property type="protein sequence ID" value="MBB4617987.1"/>
    <property type="molecule type" value="Genomic_DNA"/>
</dbReference>
<sequence length="153" mass="16026">MTRVAGRIGWEAARMAVGGLGERTLRRWSDPEDDRWPSLDQAVALDAAYLADGGEEAPFSAVFSAQLDTKMADTIACHQALLEDAATVARELGEAVASSIAVARPGASPREIHRAVVEAREAETAVGKMLRRLISFLPQGVGSGAGKAGGQPS</sequence>